<evidence type="ECO:0000259" key="6">
    <source>
        <dbReference type="Pfam" id="PF08170"/>
    </source>
</evidence>
<evidence type="ECO:0000313" key="9">
    <source>
        <dbReference type="Proteomes" id="UP000799429"/>
    </source>
</evidence>
<feature type="compositionally biased region" description="Basic residues" evidence="4">
    <location>
        <begin position="125"/>
        <end position="135"/>
    </location>
</feature>
<feature type="domain" description="Pop1 N-terminal" evidence="5">
    <location>
        <begin position="57"/>
        <end position="277"/>
    </location>
</feature>
<evidence type="ECO:0000256" key="3">
    <source>
        <dbReference type="ARBA" id="ARBA00023242"/>
    </source>
</evidence>
<keyword evidence="2" id="KW-0819">tRNA processing</keyword>
<dbReference type="InterPro" id="IPR012590">
    <property type="entry name" value="POPLD_dom"/>
</dbReference>
<feature type="compositionally biased region" description="Basic and acidic residues" evidence="4">
    <location>
        <begin position="136"/>
        <end position="162"/>
    </location>
</feature>
<protein>
    <submittedName>
        <fullName evidence="8">Ribonuclease P complex subunit Pop1</fullName>
    </submittedName>
</protein>
<evidence type="ECO:0000259" key="5">
    <source>
        <dbReference type="Pfam" id="PF06978"/>
    </source>
</evidence>
<proteinExistence type="predicted"/>
<dbReference type="GO" id="GO:0001682">
    <property type="term" value="P:tRNA 5'-leader removal"/>
    <property type="evidence" value="ECO:0007669"/>
    <property type="project" value="InterPro"/>
</dbReference>
<organism evidence="8 9">
    <name type="scientific">Patellaria atrata CBS 101060</name>
    <dbReference type="NCBI Taxonomy" id="1346257"/>
    <lineage>
        <taxon>Eukaryota</taxon>
        <taxon>Fungi</taxon>
        <taxon>Dikarya</taxon>
        <taxon>Ascomycota</taxon>
        <taxon>Pezizomycotina</taxon>
        <taxon>Dothideomycetes</taxon>
        <taxon>Dothideomycetes incertae sedis</taxon>
        <taxon>Patellariales</taxon>
        <taxon>Patellariaceae</taxon>
        <taxon>Patellaria</taxon>
    </lineage>
</organism>
<evidence type="ECO:0000256" key="1">
    <source>
        <dbReference type="ARBA" id="ARBA00004123"/>
    </source>
</evidence>
<dbReference type="Pfam" id="PF22770">
    <property type="entry name" value="POP1_C"/>
    <property type="match status" value="1"/>
</dbReference>
<reference evidence="8" key="1">
    <citation type="journal article" date="2020" name="Stud. Mycol.">
        <title>101 Dothideomycetes genomes: a test case for predicting lifestyles and emergence of pathogens.</title>
        <authorList>
            <person name="Haridas S."/>
            <person name="Albert R."/>
            <person name="Binder M."/>
            <person name="Bloem J."/>
            <person name="Labutti K."/>
            <person name="Salamov A."/>
            <person name="Andreopoulos B."/>
            <person name="Baker S."/>
            <person name="Barry K."/>
            <person name="Bills G."/>
            <person name="Bluhm B."/>
            <person name="Cannon C."/>
            <person name="Castanera R."/>
            <person name="Culley D."/>
            <person name="Daum C."/>
            <person name="Ezra D."/>
            <person name="Gonzalez J."/>
            <person name="Henrissat B."/>
            <person name="Kuo A."/>
            <person name="Liang C."/>
            <person name="Lipzen A."/>
            <person name="Lutzoni F."/>
            <person name="Magnuson J."/>
            <person name="Mondo S."/>
            <person name="Nolan M."/>
            <person name="Ohm R."/>
            <person name="Pangilinan J."/>
            <person name="Park H.-J."/>
            <person name="Ramirez L."/>
            <person name="Alfaro M."/>
            <person name="Sun H."/>
            <person name="Tritt A."/>
            <person name="Yoshinaga Y."/>
            <person name="Zwiers L.-H."/>
            <person name="Turgeon B."/>
            <person name="Goodwin S."/>
            <person name="Spatafora J."/>
            <person name="Crous P."/>
            <person name="Grigoriev I."/>
        </authorList>
    </citation>
    <scope>NUCLEOTIDE SEQUENCE</scope>
    <source>
        <strain evidence="8">CBS 101060</strain>
    </source>
</reference>
<dbReference type="GO" id="GO:0005655">
    <property type="term" value="C:nucleolar ribonuclease P complex"/>
    <property type="evidence" value="ECO:0007669"/>
    <property type="project" value="InterPro"/>
</dbReference>
<feature type="region of interest" description="Disordered" evidence="4">
    <location>
        <begin position="115"/>
        <end position="180"/>
    </location>
</feature>
<dbReference type="Pfam" id="PF06978">
    <property type="entry name" value="POP1_N"/>
    <property type="match status" value="1"/>
</dbReference>
<name>A0A9P4VNN9_9PEZI</name>
<dbReference type="InterPro" id="IPR039182">
    <property type="entry name" value="Pop1"/>
</dbReference>
<feature type="domain" description="POP1 C-terminal" evidence="7">
    <location>
        <begin position="720"/>
        <end position="887"/>
    </location>
</feature>
<dbReference type="PANTHER" id="PTHR22731">
    <property type="entry name" value="RIBONUCLEASES P/MRP PROTEIN SUBUNIT POP1"/>
    <property type="match status" value="1"/>
</dbReference>
<keyword evidence="9" id="KW-1185">Reference proteome</keyword>
<keyword evidence="3" id="KW-0539">Nucleus</keyword>
<dbReference type="AlphaFoldDB" id="A0A9P4VNN9"/>
<comment type="caution">
    <text evidence="8">The sequence shown here is derived from an EMBL/GenBank/DDBJ whole genome shotgun (WGS) entry which is preliminary data.</text>
</comment>
<gene>
    <name evidence="8" type="ORF">M501DRAFT_1003452</name>
</gene>
<accession>A0A9P4VNN9</accession>
<dbReference type="OrthoDB" id="442863at2759"/>
<dbReference type="Pfam" id="PF08170">
    <property type="entry name" value="POPLD"/>
    <property type="match status" value="1"/>
</dbReference>
<dbReference type="Proteomes" id="UP000799429">
    <property type="component" value="Unassembled WGS sequence"/>
</dbReference>
<dbReference type="PANTHER" id="PTHR22731:SF3">
    <property type="entry name" value="RIBONUCLEASES P_MRP PROTEIN SUBUNIT POP1"/>
    <property type="match status" value="1"/>
</dbReference>
<dbReference type="InterPro" id="IPR055079">
    <property type="entry name" value="POP1_C"/>
</dbReference>
<feature type="region of interest" description="Disordered" evidence="4">
    <location>
        <begin position="1"/>
        <end position="26"/>
    </location>
</feature>
<feature type="region of interest" description="Disordered" evidence="4">
    <location>
        <begin position="763"/>
        <end position="783"/>
    </location>
</feature>
<evidence type="ECO:0000256" key="2">
    <source>
        <dbReference type="ARBA" id="ARBA00022694"/>
    </source>
</evidence>
<dbReference type="EMBL" id="MU006094">
    <property type="protein sequence ID" value="KAF2839966.1"/>
    <property type="molecule type" value="Genomic_DNA"/>
</dbReference>
<sequence length="887" mass="99779">MLPNPPSGSQKRKLPVSFQQKPDRKTLRRIDIQNARRIETQPSAGALKSGSLDLGAFIKAREFEIRALEEGMKVNKHLLRTRAFQDLPRELRRRTASHNKDRVPKRLRARVAKEMAEDNTPTVTARRRKPSGHMRLRLETAKRLEDLGKRKEKKKKDNKEGDDPMEGVTVTRKKDQLKQEDAEYIKARVPRAKKNKLQSPPVPPAKFRKRQLHKAWLPTHMFHAKRAHMTPPSASLWRFSIPLTPTQKSYRITHRASVTRGSVAWDMSYMATIGLEGPEISMINVFRWLGVGADVPDDLWGPRGHKWRRGVRSWSGWLYERGGWPANGIAPATVMWCVQDQAESDVEMKEPSSMKNSTEKKRKALIRVHPSAFLQVWEQLLHLCARPKPPVTVEDLRFEIGSIEITGPNSTEALLGILHPCAPLGEQSHISNSPEDIWSELLPGPTAATLPSNVLLGFSIADPRLRHPPRTIPISNVGSNSALLNILTTWPIDNTQRPQLLFDRKLRYLSTRSYSSQKSINRRYAACPPGQQYPTPLPHDPAIPILLLTTRPSGSAGGSGTWTLMLPWKFVLPIWQALMYYPNSCGGNPRFGGLEETRQLAFEAGVPWFPGDYPMTKAGREWRTREEENRKKEWEKRPKSKRVAYESVDLGEGRKGEIGMGWGCDWERLLRGLEHPVKNSTEEGEPAQRKQQPHHLPSALAQQYLDDPSSIADHSTLSDALVTVKLSLLTRGAPKSNARIYRLPTDDSSLRARWLALLPSNREKSSLRPPKNAMNRNHLNPNPKKQHLYHRAIASSILDGPPKPGAKEYPHVPGEVDLIGFVTTGNFNLGEGRGSGIGCIVLGRVAGVRQGEVGKGEKGIGKREESRICIVRDSGESVGRLAKWDIV</sequence>
<dbReference type="InterPro" id="IPR009723">
    <property type="entry name" value="Pop1_N"/>
</dbReference>
<dbReference type="GO" id="GO:0000172">
    <property type="term" value="C:ribonuclease MRP complex"/>
    <property type="evidence" value="ECO:0007669"/>
    <property type="project" value="InterPro"/>
</dbReference>
<evidence type="ECO:0000256" key="4">
    <source>
        <dbReference type="SAM" id="MobiDB-lite"/>
    </source>
</evidence>
<comment type="subcellular location">
    <subcellularLocation>
        <location evidence="1">Nucleus</location>
    </subcellularLocation>
</comment>
<feature type="domain" description="POPLD" evidence="6">
    <location>
        <begin position="561"/>
        <end position="666"/>
    </location>
</feature>
<evidence type="ECO:0000259" key="7">
    <source>
        <dbReference type="Pfam" id="PF22770"/>
    </source>
</evidence>
<evidence type="ECO:0000313" key="8">
    <source>
        <dbReference type="EMBL" id="KAF2839966.1"/>
    </source>
</evidence>